<dbReference type="GO" id="GO:0006508">
    <property type="term" value="P:proteolysis"/>
    <property type="evidence" value="ECO:0007669"/>
    <property type="project" value="TreeGrafter"/>
</dbReference>
<dbReference type="Gene3D" id="1.10.8.60">
    <property type="match status" value="1"/>
</dbReference>
<reference evidence="3 4" key="1">
    <citation type="submission" date="2020-01" db="EMBL/GenBank/DDBJ databases">
        <title>Rhizobium genotypes associated with high levels of biological nitrogen fixation by grain legumes in a temperate-maritime cropping system.</title>
        <authorList>
            <person name="Maluk M."/>
            <person name="Francesc Ferrando Molina F."/>
            <person name="Lopez Del Egido L."/>
            <person name="Lafos M."/>
            <person name="Langarica-Fuentes A."/>
            <person name="Gebre Yohannes G."/>
            <person name="Young M.W."/>
            <person name="Martin P."/>
            <person name="Gantlett R."/>
            <person name="Kenicer G."/>
            <person name="Hawes C."/>
            <person name="Begg G.S."/>
            <person name="Quilliam R.S."/>
            <person name="Squire G.R."/>
            <person name="Poole P.S."/>
            <person name="Young P.W."/>
            <person name="Iannetta P.M."/>
            <person name="James E.K."/>
        </authorList>
    </citation>
    <scope>NUCLEOTIDE SEQUENCE [LARGE SCALE GENOMIC DNA]</scope>
    <source>
        <strain evidence="3 4">JHI944</strain>
    </source>
</reference>
<dbReference type="Gene3D" id="3.40.50.300">
    <property type="entry name" value="P-loop containing nucleotide triphosphate hydrolases"/>
    <property type="match status" value="1"/>
</dbReference>
<dbReference type="PANTHER" id="PTHR23076:SF37">
    <property type="entry name" value="ATP-DEPENDENT ZINC METALLOPROTEASE FTSH 4, MITOCHONDRIAL"/>
    <property type="match status" value="1"/>
</dbReference>
<dbReference type="PROSITE" id="PS00674">
    <property type="entry name" value="AAA"/>
    <property type="match status" value="1"/>
</dbReference>
<dbReference type="AlphaFoldDB" id="A0A6P0DKJ8"/>
<comment type="caution">
    <text evidence="3">The sequence shown here is derived from an EMBL/GenBank/DDBJ whole genome shotgun (WGS) entry which is preliminary data.</text>
</comment>
<protein>
    <submittedName>
        <fullName evidence="3">AAA family ATPase</fullName>
    </submittedName>
</protein>
<accession>A0A6P0DKJ8</accession>
<keyword evidence="1" id="KW-0547">Nucleotide-binding</keyword>
<dbReference type="GO" id="GO:0045037">
    <property type="term" value="P:protein import into chloroplast stroma"/>
    <property type="evidence" value="ECO:0007669"/>
    <property type="project" value="TreeGrafter"/>
</dbReference>
<comment type="similarity">
    <text evidence="1">Belongs to the AAA ATPase family.</text>
</comment>
<evidence type="ECO:0000313" key="3">
    <source>
        <dbReference type="EMBL" id="NEK53578.1"/>
    </source>
</evidence>
<feature type="domain" description="ATPase AAA-type core" evidence="2">
    <location>
        <begin position="2"/>
        <end position="40"/>
    </location>
</feature>
<dbReference type="Pfam" id="PF00004">
    <property type="entry name" value="AAA"/>
    <property type="match status" value="1"/>
</dbReference>
<dbReference type="EMBL" id="WXXP01000015">
    <property type="protein sequence ID" value="NEK53578.1"/>
    <property type="molecule type" value="Genomic_DNA"/>
</dbReference>
<evidence type="ECO:0000259" key="2">
    <source>
        <dbReference type="Pfam" id="PF00004"/>
    </source>
</evidence>
<dbReference type="SUPFAM" id="SSF52540">
    <property type="entry name" value="P-loop containing nucleoside triphosphate hydrolases"/>
    <property type="match status" value="1"/>
</dbReference>
<keyword evidence="1" id="KW-0067">ATP-binding</keyword>
<dbReference type="GO" id="GO:0016887">
    <property type="term" value="F:ATP hydrolysis activity"/>
    <property type="evidence" value="ECO:0007669"/>
    <property type="project" value="InterPro"/>
</dbReference>
<gene>
    <name evidence="3" type="ORF">GUK36_29670</name>
</gene>
<dbReference type="Proteomes" id="UP000471409">
    <property type="component" value="Unassembled WGS sequence"/>
</dbReference>
<dbReference type="InterPro" id="IPR027417">
    <property type="entry name" value="P-loop_NTPase"/>
</dbReference>
<evidence type="ECO:0000256" key="1">
    <source>
        <dbReference type="RuleBase" id="RU003651"/>
    </source>
</evidence>
<dbReference type="GO" id="GO:0005524">
    <property type="term" value="F:ATP binding"/>
    <property type="evidence" value="ECO:0007669"/>
    <property type="project" value="UniProtKB-KW"/>
</dbReference>
<evidence type="ECO:0000313" key="4">
    <source>
        <dbReference type="Proteomes" id="UP000471409"/>
    </source>
</evidence>
<dbReference type="GO" id="GO:0004176">
    <property type="term" value="F:ATP-dependent peptidase activity"/>
    <property type="evidence" value="ECO:0007669"/>
    <property type="project" value="TreeGrafter"/>
</dbReference>
<proteinExistence type="inferred from homology"/>
<sequence>MIDGHTQLDGVVIVGATNYPDAIDAALLRPGRLDRHIRISLPDGEERKHLSRIYVGHHLSEGDVEAIAAATAGFAGAHFEKAGRVARRVARRAGRSVSIDDVMSILPAPKRISGGERRMVAVHEAGQRRRRSSTRQHQRTVAIGRDQWCSFSTSAAIGSTLSVICS</sequence>
<name>A0A6P0DKJ8_RHILE</name>
<organism evidence="3 4">
    <name type="scientific">Rhizobium leguminosarum</name>
    <dbReference type="NCBI Taxonomy" id="384"/>
    <lineage>
        <taxon>Bacteria</taxon>
        <taxon>Pseudomonadati</taxon>
        <taxon>Pseudomonadota</taxon>
        <taxon>Alphaproteobacteria</taxon>
        <taxon>Hyphomicrobiales</taxon>
        <taxon>Rhizobiaceae</taxon>
        <taxon>Rhizobium/Agrobacterium group</taxon>
        <taxon>Rhizobium</taxon>
    </lineage>
</organism>
<dbReference type="InterPro" id="IPR003960">
    <property type="entry name" value="ATPase_AAA_CS"/>
</dbReference>
<dbReference type="PANTHER" id="PTHR23076">
    <property type="entry name" value="METALLOPROTEASE M41 FTSH"/>
    <property type="match status" value="1"/>
</dbReference>
<dbReference type="InterPro" id="IPR003959">
    <property type="entry name" value="ATPase_AAA_core"/>
</dbReference>